<gene>
    <name evidence="1" type="ORF">D4T97_005215</name>
</gene>
<dbReference type="AlphaFoldDB" id="A0A429Y434"/>
<dbReference type="EMBL" id="QYTV02000002">
    <property type="protein sequence ID" value="RST76184.1"/>
    <property type="molecule type" value="Genomic_DNA"/>
</dbReference>
<keyword evidence="2" id="KW-1185">Reference proteome</keyword>
<name>A0A429Y434_9BACI</name>
<sequence length="81" mass="9530">MSKFKRTKVTTMRITRGQYRTLRVRRQNPRPKNPEELLGRSLTAGGIRREPGKLNDLVKTSGTIFSIDIKGRLFFDWMMKF</sequence>
<reference evidence="1" key="1">
    <citation type="submission" date="2018-12" db="EMBL/GenBank/DDBJ databases">
        <authorList>
            <person name="Sun L."/>
            <person name="Chen Z."/>
        </authorList>
    </citation>
    <scope>NUCLEOTIDE SEQUENCE [LARGE SCALE GENOMIC DNA]</scope>
    <source>
        <strain evidence="1">3-2-2</strain>
    </source>
</reference>
<evidence type="ECO:0000313" key="1">
    <source>
        <dbReference type="EMBL" id="RST76184.1"/>
    </source>
</evidence>
<evidence type="ECO:0000313" key="2">
    <source>
        <dbReference type="Proteomes" id="UP000287156"/>
    </source>
</evidence>
<dbReference type="RefSeq" id="WP_126048432.1">
    <property type="nucleotide sequence ID" value="NZ_QYTV02000002.1"/>
</dbReference>
<comment type="caution">
    <text evidence="1">The sequence shown here is derived from an EMBL/GenBank/DDBJ whole genome shotgun (WGS) entry which is preliminary data.</text>
</comment>
<dbReference type="Proteomes" id="UP000287156">
    <property type="component" value="Unassembled WGS sequence"/>
</dbReference>
<organism evidence="1 2">
    <name type="scientific">Siminovitchia acidinfaciens</name>
    <dbReference type="NCBI Taxonomy" id="2321395"/>
    <lineage>
        <taxon>Bacteria</taxon>
        <taxon>Bacillati</taxon>
        <taxon>Bacillota</taxon>
        <taxon>Bacilli</taxon>
        <taxon>Bacillales</taxon>
        <taxon>Bacillaceae</taxon>
        <taxon>Siminovitchia</taxon>
    </lineage>
</organism>
<accession>A0A429Y434</accession>
<protein>
    <submittedName>
        <fullName evidence="1">Uncharacterized protein</fullName>
    </submittedName>
</protein>
<proteinExistence type="predicted"/>